<evidence type="ECO:0000313" key="2">
    <source>
        <dbReference type="EMBL" id="TYK15944.1"/>
    </source>
</evidence>
<gene>
    <name evidence="2" type="ORF">E5676_scaffold94G00590</name>
    <name evidence="1" type="ORF">E6C27_scaffold163G00290</name>
</gene>
<accession>A0A5D3CYB2</accession>
<dbReference type="Pfam" id="PF14223">
    <property type="entry name" value="Retrotran_gag_2"/>
    <property type="match status" value="1"/>
</dbReference>
<dbReference type="OrthoDB" id="8042871at2759"/>
<organism evidence="2 4">
    <name type="scientific">Cucumis melo var. makuwa</name>
    <name type="common">Oriental melon</name>
    <dbReference type="NCBI Taxonomy" id="1194695"/>
    <lineage>
        <taxon>Eukaryota</taxon>
        <taxon>Viridiplantae</taxon>
        <taxon>Streptophyta</taxon>
        <taxon>Embryophyta</taxon>
        <taxon>Tracheophyta</taxon>
        <taxon>Spermatophyta</taxon>
        <taxon>Magnoliopsida</taxon>
        <taxon>eudicotyledons</taxon>
        <taxon>Gunneridae</taxon>
        <taxon>Pentapetalae</taxon>
        <taxon>rosids</taxon>
        <taxon>fabids</taxon>
        <taxon>Cucurbitales</taxon>
        <taxon>Cucurbitaceae</taxon>
        <taxon>Benincaseae</taxon>
        <taxon>Cucumis</taxon>
    </lineage>
</organism>
<reference evidence="3 4" key="1">
    <citation type="submission" date="2019-08" db="EMBL/GenBank/DDBJ databases">
        <title>Draft genome sequences of two oriental melons (Cucumis melo L. var makuwa).</title>
        <authorList>
            <person name="Kwon S.-Y."/>
        </authorList>
    </citation>
    <scope>NUCLEOTIDE SEQUENCE [LARGE SCALE GENOMIC DNA]</scope>
    <source>
        <strain evidence="4">cv. Chang Bougi</strain>
        <strain evidence="3">cv. SW 3</strain>
        <tissue evidence="2">Leaf</tissue>
    </source>
</reference>
<sequence>MENAGYGAIVLNLSDSVLREFIGEERAYEMWKKLEELYKSKDLLNRAYGRERFFTFKMDDNKYLTGDLGEFKQLSSNFKGS</sequence>
<dbReference type="EMBL" id="SSTD01008434">
    <property type="protein sequence ID" value="TYK15944.1"/>
    <property type="molecule type" value="Genomic_DNA"/>
</dbReference>
<dbReference type="Proteomes" id="UP000321947">
    <property type="component" value="Unassembled WGS sequence"/>
</dbReference>
<comment type="caution">
    <text evidence="2">The sequence shown here is derived from an EMBL/GenBank/DDBJ whole genome shotgun (WGS) entry which is preliminary data.</text>
</comment>
<dbReference type="Proteomes" id="UP000321393">
    <property type="component" value="Unassembled WGS sequence"/>
</dbReference>
<evidence type="ECO:0000313" key="4">
    <source>
        <dbReference type="Proteomes" id="UP000321947"/>
    </source>
</evidence>
<evidence type="ECO:0000313" key="1">
    <source>
        <dbReference type="EMBL" id="KAA0049584.1"/>
    </source>
</evidence>
<dbReference type="AlphaFoldDB" id="A0A5D3CYB2"/>
<proteinExistence type="predicted"/>
<name>A0A5D3CYB2_CUCMM</name>
<dbReference type="EMBL" id="SSTE01012141">
    <property type="protein sequence ID" value="KAA0049584.1"/>
    <property type="molecule type" value="Genomic_DNA"/>
</dbReference>
<protein>
    <submittedName>
        <fullName evidence="2">Retrovirus-related Pol polyprotein from transposon TNT 1-94</fullName>
    </submittedName>
</protein>
<evidence type="ECO:0000313" key="3">
    <source>
        <dbReference type="Proteomes" id="UP000321393"/>
    </source>
</evidence>